<feature type="compositionally biased region" description="Basic residues" evidence="33">
    <location>
        <begin position="93"/>
        <end position="104"/>
    </location>
</feature>
<dbReference type="KEGG" id="vg:65102934"/>
<keyword evidence="27" id="KW-1035">Host cytoplasm</keyword>
<evidence type="ECO:0000313" key="36">
    <source>
        <dbReference type="EMBL" id="QBM15856.1"/>
    </source>
</evidence>
<feature type="transmembrane region" description="Helical" evidence="34">
    <location>
        <begin position="771"/>
        <end position="788"/>
    </location>
</feature>
<dbReference type="GO" id="GO:0006508">
    <property type="term" value="P:proteolysis"/>
    <property type="evidence" value="ECO:0007669"/>
    <property type="project" value="UniProtKB-KW"/>
</dbReference>
<dbReference type="GO" id="GO:0030430">
    <property type="term" value="C:host cell cytoplasm"/>
    <property type="evidence" value="ECO:0007669"/>
    <property type="project" value="UniProtKB-SubCell"/>
</dbReference>
<dbReference type="InterPro" id="IPR042304">
    <property type="entry name" value="Alphavir_E2_A"/>
</dbReference>
<dbReference type="Gene3D" id="2.60.40.350">
    <property type="match status" value="1"/>
</dbReference>
<evidence type="ECO:0000256" key="14">
    <source>
        <dbReference type="ARBA" id="ARBA00022670"/>
    </source>
</evidence>
<evidence type="ECO:0000256" key="26">
    <source>
        <dbReference type="ARBA" id="ARBA00023180"/>
    </source>
</evidence>
<organism evidence="36 37">
    <name type="scientific">Caaingua virus</name>
    <dbReference type="NCBI Taxonomy" id="2499242"/>
    <lineage>
        <taxon>Viruses</taxon>
        <taxon>Riboviria</taxon>
        <taxon>Orthornavirae</taxon>
        <taxon>Kitrinoviricota</taxon>
        <taxon>Alsuviricetes</taxon>
        <taxon>Martellivirales</taxon>
        <taxon>Togaviridae</taxon>
        <taxon>Alphavirus</taxon>
        <taxon>Alphavirus caaingua</taxon>
    </lineage>
</organism>
<evidence type="ECO:0000259" key="35">
    <source>
        <dbReference type="PROSITE" id="PS51690"/>
    </source>
</evidence>
<evidence type="ECO:0000256" key="24">
    <source>
        <dbReference type="ARBA" id="ARBA00023139"/>
    </source>
</evidence>
<dbReference type="InterPro" id="IPR000930">
    <property type="entry name" value="Peptidase_S3"/>
</dbReference>
<dbReference type="InterPro" id="IPR000936">
    <property type="entry name" value="Alpha_E2_glycop"/>
</dbReference>
<evidence type="ECO:0000256" key="5">
    <source>
        <dbReference type="ARBA" id="ARBA00004563"/>
    </source>
</evidence>
<dbReference type="SUPFAM" id="SSF56983">
    <property type="entry name" value="Viral glycoprotein, central and dimerisation domains"/>
    <property type="match status" value="1"/>
</dbReference>
<evidence type="ECO:0000256" key="22">
    <source>
        <dbReference type="ARBA" id="ARBA00022989"/>
    </source>
</evidence>
<dbReference type="PROSITE" id="PS51690">
    <property type="entry name" value="ALPHAVIRUS_CP"/>
    <property type="match status" value="1"/>
</dbReference>
<evidence type="ECO:0000256" key="21">
    <source>
        <dbReference type="ARBA" id="ARBA00022973"/>
    </source>
</evidence>
<dbReference type="Gene3D" id="2.40.10.10">
    <property type="entry name" value="Trypsin-like serine proteases"/>
    <property type="match status" value="2"/>
</dbReference>
<dbReference type="InterPro" id="IPR000336">
    <property type="entry name" value="Flavivir/Alphavir_Ig-like_sf"/>
</dbReference>
<dbReference type="SUPFAM" id="SSF50494">
    <property type="entry name" value="Trypsin-like serine proteases"/>
    <property type="match status" value="1"/>
</dbReference>
<keyword evidence="12" id="KW-0945">Host-virus interaction</keyword>
<evidence type="ECO:0000256" key="34">
    <source>
        <dbReference type="SAM" id="Phobius"/>
    </source>
</evidence>
<evidence type="ECO:0000256" key="1">
    <source>
        <dbReference type="ARBA" id="ARBA00000840"/>
    </source>
</evidence>
<feature type="active site" description="Charge relay system" evidence="32">
    <location>
        <position position="164"/>
    </location>
</feature>
<dbReference type="InterPro" id="IPR009003">
    <property type="entry name" value="Peptidase_S1_PA"/>
</dbReference>
<evidence type="ECO:0000256" key="29">
    <source>
        <dbReference type="ARBA" id="ARBA00023296"/>
    </source>
</evidence>
<evidence type="ECO:0000256" key="15">
    <source>
        <dbReference type="ARBA" id="ARBA00022692"/>
    </source>
</evidence>
<evidence type="ECO:0000256" key="16">
    <source>
        <dbReference type="ARBA" id="ARBA00022801"/>
    </source>
</evidence>
<evidence type="ECO:0000256" key="25">
    <source>
        <dbReference type="ARBA" id="ARBA00023157"/>
    </source>
</evidence>
<keyword evidence="29" id="KW-1160">Virus entry into host cell</keyword>
<keyword evidence="20" id="KW-1043">Host membrane</keyword>
<evidence type="ECO:0000256" key="8">
    <source>
        <dbReference type="ARBA" id="ARBA00022506"/>
    </source>
</evidence>
<dbReference type="GO" id="GO:0005198">
    <property type="term" value="F:structural molecule activity"/>
    <property type="evidence" value="ECO:0007669"/>
    <property type="project" value="InterPro"/>
</dbReference>
<dbReference type="GO" id="GO:0004252">
    <property type="term" value="F:serine-type endopeptidase activity"/>
    <property type="evidence" value="ECO:0007669"/>
    <property type="project" value="InterPro"/>
</dbReference>
<keyword evidence="19" id="KW-0946">Virion</keyword>
<evidence type="ECO:0000256" key="7">
    <source>
        <dbReference type="ARBA" id="ARBA00014555"/>
    </source>
</evidence>
<evidence type="ECO:0000256" key="19">
    <source>
        <dbReference type="ARBA" id="ARBA00022844"/>
    </source>
</evidence>
<dbReference type="EMBL" id="MK353339">
    <property type="protein sequence ID" value="QBM15856.1"/>
    <property type="molecule type" value="Genomic_RNA"/>
</dbReference>
<accession>A0A5B7LVJ7</accession>
<comment type="subcellular location">
    <subcellularLocation>
        <location evidence="6">Host cell membrane</location>
        <topology evidence="6">Multi-pass membrane protein</topology>
    </subcellularLocation>
    <subcellularLocation>
        <location evidence="4">Host cell membrane</location>
        <topology evidence="4">Single-pass type I membrane protein</topology>
    </subcellularLocation>
    <subcellularLocation>
        <location evidence="2">Host cytoplasm</location>
    </subcellularLocation>
    <subcellularLocation>
        <location evidence="3">Virion membrane</location>
        <topology evidence="3">Multi-pass membrane protein</topology>
    </subcellularLocation>
    <subcellularLocation>
        <location evidence="5">Virion membrane</location>
        <topology evidence="5">Single-pass type I membrane protein</topology>
    </subcellularLocation>
</comment>
<keyword evidence="17" id="KW-1161">Viral attachment to host cell</keyword>
<evidence type="ECO:0000256" key="12">
    <source>
        <dbReference type="ARBA" id="ARBA00022581"/>
    </source>
</evidence>
<feature type="active site" description="Charge relay system" evidence="32">
    <location>
        <position position="220"/>
    </location>
</feature>
<feature type="region of interest" description="Disordered" evidence="33">
    <location>
        <begin position="41"/>
        <end position="110"/>
    </location>
</feature>
<keyword evidence="26" id="KW-0325">Glycoprotein</keyword>
<sequence>MAYYQPYPMPMQPTIPYPIQQQVVPPQDGTISQLIGALTKLTMRRPPQPRPRPVFQRQPFRPRRQRPPPKKQPQPKKPPQKQTAPKKTAPPKNPKKKQTKRPGKAQRNTIKFEADTVLSVLNDGKVVGYATMVGDKLIKPLHVKGEVDHPELKNLSFKKSTKLDLECADLPRQFIHQSLRHTVKRPSNGMGVYQWHHGPVQLADGRFTVPTSDKGGKGDSGRPILDNEGKVIAIVLGGAEEGTRRSLSVLTWNPKNAFVKDTPEGTVEWSAITVLCVLANTTFPCSQPACYPCCYEKDAPGTLNLLSANLNSTGYYDLMNAVTTCNETTTRRRRSVHVNAYKLTTPYEAYCADCGGKSCYSPVAIESVVDQAHQGQVRIQLSAQFGLLANDVENSDFVRYHQKTTRASAEMSKFSLKTTGKCTIISALGYFVVARCPPGKSLTASLAVAGVKPCTVPFAHSHMALGRELSQSLPHQSRTIKCLSYHPDVEDRNPEIPMHNPPMIPNGELIEETGGKVTIKVPSLYNVYYECRAGNSAEAAFIAQQKEVNLTGATKEHCRAFQVDIRKWQFASSQLPRTETGPVGKVKVPFELIEADCQVSLAPMPRVKPGLRKVTLEFHPQYPTLLTTRNLGDRNTTHEWINDTCSREFTVPESGFEYKWGNNDPERLWALPAAEGDPHGSLAEVVVYYYNRHPWTTVATAAVVGLAAAVSAFLTCCACRKIRRDCTNPYRLAPQAAVPTLMAVLCCIRGSRAETVTDSLKYLWTNNNEMFWAQLLVPMAALVMLINACRCLSPLCFFALLGIGNVAVDAYEHTVAIPNALRSPYKSLVTRKGYAPLLLSIEVVNTNIIPTLEQAYTTCAYKTVVLPPEVKCCGTLECRQKDKPDYQCRTFTGVYPFMWGGAMCFCDTENTQVSEAYVTESEACRLDSATAYKTHTAAASAQVRITLGNITGTINVRVNGASPGRLGDLKAVFGPLSESWTPFNEKIVVYDGKVYNYDFPEFGDPRPGVLGDLQISGSTVVAGTGLTLDRPNAGAVHSPYTQRPSGFTMWRRSIGPSLNDTAPFGCVINTSPVRATDCALGVIPASLDIPDAAFQRIIDAPTVTLKSCTVSVCTHSVDFGGAATFEYTSSAQGTCPIASLSNVATVKENDVALASSGSASFRFSTAMVQPNFRISVCSATVTCEAKCSPPSDKLVSKPVQYHAGEQAGVTSGLLSMAQIAGGSTVTIVLIAVVALAIVICVTNNKYYR</sequence>
<dbReference type="Gene3D" id="2.60.40.2400">
    <property type="entry name" value="Alphavirus E2 glycoprotein, domain C"/>
    <property type="match status" value="1"/>
</dbReference>
<dbReference type="InterPro" id="IPR038055">
    <property type="entry name" value="Glycoprot_E_dimer_dom"/>
</dbReference>
<evidence type="ECO:0000256" key="4">
    <source>
        <dbReference type="ARBA" id="ARBA00004402"/>
    </source>
</evidence>
<dbReference type="GO" id="GO:0019062">
    <property type="term" value="P:virion attachment to host cell"/>
    <property type="evidence" value="ECO:0007669"/>
    <property type="project" value="UniProtKB-KW"/>
</dbReference>
<protein>
    <recommendedName>
        <fullName evidence="7">Structural polyprotein</fullName>
    </recommendedName>
    <alternativeName>
        <fullName evidence="30">p130</fullName>
    </alternativeName>
</protein>
<proteinExistence type="predicted"/>
<evidence type="ECO:0000256" key="2">
    <source>
        <dbReference type="ARBA" id="ARBA00004192"/>
    </source>
</evidence>
<evidence type="ECO:0000256" key="13">
    <source>
        <dbReference type="ARBA" id="ARBA00022595"/>
    </source>
</evidence>
<dbReference type="InterPro" id="IPR002533">
    <property type="entry name" value="Alpha_E3_glycop"/>
</dbReference>
<evidence type="ECO:0000256" key="17">
    <source>
        <dbReference type="ARBA" id="ARBA00022804"/>
    </source>
</evidence>
<dbReference type="GO" id="GO:0046718">
    <property type="term" value="P:symbiont entry into host cell"/>
    <property type="evidence" value="ECO:0007669"/>
    <property type="project" value="UniProtKB-KW"/>
</dbReference>
<evidence type="ECO:0000256" key="9">
    <source>
        <dbReference type="ARBA" id="ARBA00022510"/>
    </source>
</evidence>
<evidence type="ECO:0000256" key="20">
    <source>
        <dbReference type="ARBA" id="ARBA00022870"/>
    </source>
</evidence>
<keyword evidence="13" id="KW-1162">Viral penetration into host cytoplasm</keyword>
<feature type="compositionally biased region" description="Basic residues" evidence="33">
    <location>
        <begin position="60"/>
        <end position="69"/>
    </location>
</feature>
<keyword evidence="25" id="KW-1015">Disulfide bond</keyword>
<reference evidence="36 37" key="1">
    <citation type="journal article" date="2019" name="Emerg. Microbes Infect.">
        <title>Identification of a novel alphavirus related to the encephalitis complexes circulating in southern Brazil.</title>
        <authorList>
            <person name="Tscha M.K."/>
            <person name="Suzukawa A.A."/>
            <person name="Graf T."/>
            <person name="Piancini L.D.S."/>
            <person name="da Silva A.M."/>
            <person name="Faoro H."/>
            <person name="Riediger I.N."/>
            <person name="Medeiros L.C."/>
            <person name="Wowk P.F."/>
            <person name="Zanluca C."/>
            <person name="Duarte Dos Santos C.N."/>
        </authorList>
    </citation>
    <scope>NUCLEOTIDE SEQUENCE [LARGE SCALE GENOMIC DNA]</scope>
    <source>
        <strain evidence="36">MS681</strain>
    </source>
</reference>
<dbReference type="Pfam" id="PF00943">
    <property type="entry name" value="Alpha_E2_glycop"/>
    <property type="match status" value="1"/>
</dbReference>
<keyword evidence="8" id="KW-1168">Fusion of virus membrane with host membrane</keyword>
<dbReference type="GO" id="GO:0020002">
    <property type="term" value="C:host cell plasma membrane"/>
    <property type="evidence" value="ECO:0007669"/>
    <property type="project" value="UniProtKB-SubCell"/>
</dbReference>
<dbReference type="PRINTS" id="PR00798">
    <property type="entry name" value="TOGAVIRIN"/>
</dbReference>
<evidence type="ECO:0000256" key="11">
    <source>
        <dbReference type="ARBA" id="ARBA00022561"/>
    </source>
</evidence>
<comment type="catalytic activity">
    <reaction evidence="1">
        <text>Autocatalytic release of the core protein from the N-terminus of the togavirus structural polyprotein by hydrolysis of a -Trp-|-Ser- bond.</text>
        <dbReference type="EC" id="3.4.21.90"/>
    </reaction>
</comment>
<dbReference type="Gene3D" id="1.10.287.2230">
    <property type="match status" value="1"/>
</dbReference>
<dbReference type="GO" id="GO:0039619">
    <property type="term" value="C:T=4 icosahedral viral capsid"/>
    <property type="evidence" value="ECO:0007669"/>
    <property type="project" value="UniProtKB-KW"/>
</dbReference>
<dbReference type="InterPro" id="IPR014756">
    <property type="entry name" value="Ig_E-set"/>
</dbReference>
<dbReference type="Pfam" id="PF01589">
    <property type="entry name" value="Alpha_E1_glycop"/>
    <property type="match status" value="1"/>
</dbReference>
<evidence type="ECO:0000256" key="10">
    <source>
        <dbReference type="ARBA" id="ARBA00022511"/>
    </source>
</evidence>
<feature type="transmembrane region" description="Helical" evidence="34">
    <location>
        <begin position="1219"/>
        <end position="1241"/>
    </location>
</feature>
<evidence type="ECO:0000256" key="32">
    <source>
        <dbReference type="PIRSR" id="PIRSR600936-1"/>
    </source>
</evidence>
<evidence type="ECO:0000256" key="23">
    <source>
        <dbReference type="ARBA" id="ARBA00023136"/>
    </source>
</evidence>
<dbReference type="GO" id="GO:0055036">
    <property type="term" value="C:virion membrane"/>
    <property type="evidence" value="ECO:0007669"/>
    <property type="project" value="UniProtKB-SubCell"/>
</dbReference>
<dbReference type="Pfam" id="PF01563">
    <property type="entry name" value="Alpha_E3_glycop"/>
    <property type="match status" value="1"/>
</dbReference>
<dbReference type="InterPro" id="IPR002548">
    <property type="entry name" value="Alpha_E1_glycop"/>
</dbReference>
<evidence type="ECO:0000313" key="37">
    <source>
        <dbReference type="Proteomes" id="UP000679900"/>
    </source>
</evidence>
<keyword evidence="11" id="KW-0167">Capsid protein</keyword>
<evidence type="ECO:0000256" key="27">
    <source>
        <dbReference type="ARBA" id="ARBA00023200"/>
    </source>
</evidence>
<keyword evidence="37" id="KW-1185">Reference proteome</keyword>
<evidence type="ECO:0000256" key="3">
    <source>
        <dbReference type="ARBA" id="ARBA00004385"/>
    </source>
</evidence>
<keyword evidence="22 34" id="KW-1133">Transmembrane helix</keyword>
<dbReference type="GO" id="GO:0039654">
    <property type="term" value="P:fusion of virus membrane with host endosome membrane"/>
    <property type="evidence" value="ECO:0007669"/>
    <property type="project" value="UniProtKB-KW"/>
</dbReference>
<dbReference type="InterPro" id="IPR043504">
    <property type="entry name" value="Peptidase_S1_PA_chymotrypsin"/>
</dbReference>
<name>A0A5B7LVJ7_9VIRU</name>
<keyword evidence="21" id="KW-1144">T=4 icosahedral capsid protein</keyword>
<keyword evidence="18" id="KW-0720">Serine protease</keyword>
<keyword evidence="28" id="KW-0449">Lipoprotein</keyword>
<dbReference type="Pfam" id="PF00944">
    <property type="entry name" value="Peptidase_S3"/>
    <property type="match status" value="1"/>
</dbReference>
<keyword evidence="15 34" id="KW-0812">Transmembrane</keyword>
<evidence type="ECO:0000256" key="30">
    <source>
        <dbReference type="ARBA" id="ARBA00033029"/>
    </source>
</evidence>
<dbReference type="RefSeq" id="YP_010087635.1">
    <property type="nucleotide sequence ID" value="NC_055569.1"/>
</dbReference>
<dbReference type="InterPro" id="IPR036253">
    <property type="entry name" value="Glycoprot_cen/dimer_sf"/>
</dbReference>
<comment type="subunit">
    <text evidence="31">The precursor of protein E3/E2 and E1 form a heterodimer shortly after synthesis.</text>
</comment>
<evidence type="ECO:0000256" key="28">
    <source>
        <dbReference type="ARBA" id="ARBA00023288"/>
    </source>
</evidence>
<dbReference type="Gene3D" id="2.60.98.10">
    <property type="entry name" value="Tick-borne Encephalitis virus Glycoprotein, domain 1"/>
    <property type="match status" value="3"/>
</dbReference>
<dbReference type="Gene3D" id="2.60.40.3200">
    <property type="entry name" value="Alphavirus E2 glycoprotein, A domain"/>
    <property type="match status" value="1"/>
</dbReference>
<evidence type="ECO:0000256" key="18">
    <source>
        <dbReference type="ARBA" id="ARBA00022825"/>
    </source>
</evidence>
<evidence type="ECO:0000256" key="33">
    <source>
        <dbReference type="SAM" id="MobiDB-lite"/>
    </source>
</evidence>
<keyword evidence="10" id="KW-1032">Host cell membrane</keyword>
<dbReference type="InterPro" id="IPR042306">
    <property type="entry name" value="Alphavir_E2_C"/>
</dbReference>
<dbReference type="Gene3D" id="2.60.40.4310">
    <property type="entry name" value="Alphavirus E2 glycoprotein, domain B"/>
    <property type="match status" value="1"/>
</dbReference>
<dbReference type="Proteomes" id="UP000679900">
    <property type="component" value="Segment"/>
</dbReference>
<feature type="domain" description="Peptidase S3" evidence="35">
    <location>
        <begin position="116"/>
        <end position="269"/>
    </location>
</feature>
<keyword evidence="16" id="KW-0378">Hydrolase</keyword>
<dbReference type="GeneID" id="65102934"/>
<feature type="transmembrane region" description="Helical" evidence="34">
    <location>
        <begin position="698"/>
        <end position="720"/>
    </location>
</feature>
<dbReference type="InterPro" id="IPR042305">
    <property type="entry name" value="Alphavir_E2_B"/>
</dbReference>
<keyword evidence="23 34" id="KW-0472">Membrane</keyword>
<keyword evidence="9" id="KW-1170">Fusion of virus membrane with host endosomal membrane</keyword>
<feature type="active site" description="Charge relay system" evidence="32">
    <location>
        <position position="142"/>
    </location>
</feature>
<keyword evidence="14" id="KW-0645">Protease</keyword>
<evidence type="ECO:0000256" key="6">
    <source>
        <dbReference type="ARBA" id="ARBA00004598"/>
    </source>
</evidence>
<evidence type="ECO:0000256" key="31">
    <source>
        <dbReference type="ARBA" id="ARBA00038810"/>
    </source>
</evidence>
<dbReference type="SUPFAM" id="SSF81296">
    <property type="entry name" value="E set domains"/>
    <property type="match status" value="1"/>
</dbReference>
<keyword evidence="24" id="KW-0564">Palmitate</keyword>